<comment type="caution">
    <text evidence="1">The sequence shown here is derived from an EMBL/GenBank/DDBJ whole genome shotgun (WGS) entry which is preliminary data.</text>
</comment>
<accession>H5UV58</accession>
<dbReference type="PANTHER" id="PTHR43611">
    <property type="entry name" value="ALPHA-D-GLUCOSE 1-PHOSPHATE PHOSPHATASE"/>
    <property type="match status" value="1"/>
</dbReference>
<dbReference type="RefSeq" id="WP_009483459.1">
    <property type="nucleotide sequence ID" value="NZ_BAFE01000089.1"/>
</dbReference>
<dbReference type="InterPro" id="IPR036412">
    <property type="entry name" value="HAD-like_sf"/>
</dbReference>
<gene>
    <name evidence="1" type="ORF">MOPEL_130_02230</name>
</gene>
<protein>
    <submittedName>
        <fullName evidence="1">Putative hydrolase</fullName>
    </submittedName>
</protein>
<dbReference type="InterPro" id="IPR006439">
    <property type="entry name" value="HAD-SF_hydro_IA"/>
</dbReference>
<sequence>MNETHPAQPVHTVLLDADGVLQWPTPGWLDVWRPYAGDDLDDFVVGMFEAEKPALRGEVGLHESLAGYLRRRWGREPDPAVGDDLASGWALIEIFEEAFALVDAIRASGLRCHLASNQQVYRRDIMLGLGYPEHFDRLFFSCDLGVAKPDPDYFRAILAELGCGPEGIVFVDDREDNVEAARSVGLTAFVHDTHASANDRGLDDLARILREAGVPGV</sequence>
<dbReference type="eggNOG" id="COG1011">
    <property type="taxonomic scope" value="Bacteria"/>
</dbReference>
<dbReference type="SUPFAM" id="SSF56784">
    <property type="entry name" value="HAD-like"/>
    <property type="match status" value="1"/>
</dbReference>
<dbReference type="NCBIfam" id="TIGR01509">
    <property type="entry name" value="HAD-SF-IA-v3"/>
    <property type="match status" value="1"/>
</dbReference>
<dbReference type="PANTHER" id="PTHR43611:SF3">
    <property type="entry name" value="FLAVIN MONONUCLEOTIDE HYDROLASE 1, CHLOROPLATIC"/>
    <property type="match status" value="1"/>
</dbReference>
<dbReference type="CDD" id="cd02603">
    <property type="entry name" value="HAD_sEH-N_like"/>
    <property type="match status" value="1"/>
</dbReference>
<dbReference type="InterPro" id="IPR023214">
    <property type="entry name" value="HAD_sf"/>
</dbReference>
<keyword evidence="2" id="KW-1185">Reference proteome</keyword>
<dbReference type="Pfam" id="PF00702">
    <property type="entry name" value="Hydrolase"/>
    <property type="match status" value="1"/>
</dbReference>
<dbReference type="Gene3D" id="3.40.50.1000">
    <property type="entry name" value="HAD superfamily/HAD-like"/>
    <property type="match status" value="1"/>
</dbReference>
<keyword evidence="1" id="KW-0378">Hydrolase</keyword>
<name>H5UV58_9MICO</name>
<dbReference type="EMBL" id="BAFE01000089">
    <property type="protein sequence ID" value="GAB49616.1"/>
    <property type="molecule type" value="Genomic_DNA"/>
</dbReference>
<dbReference type="AlphaFoldDB" id="H5UV58"/>
<evidence type="ECO:0000313" key="2">
    <source>
        <dbReference type="Proteomes" id="UP000004367"/>
    </source>
</evidence>
<dbReference type="PRINTS" id="PR00413">
    <property type="entry name" value="HADHALOGNASE"/>
</dbReference>
<dbReference type="Proteomes" id="UP000004367">
    <property type="component" value="Unassembled WGS sequence"/>
</dbReference>
<dbReference type="STRING" id="1089455.MOPEL_130_02230"/>
<organism evidence="1 2">
    <name type="scientific">Mobilicoccus pelagius NBRC 104925</name>
    <dbReference type="NCBI Taxonomy" id="1089455"/>
    <lineage>
        <taxon>Bacteria</taxon>
        <taxon>Bacillati</taxon>
        <taxon>Actinomycetota</taxon>
        <taxon>Actinomycetes</taxon>
        <taxon>Micrococcales</taxon>
        <taxon>Dermatophilaceae</taxon>
        <taxon>Mobilicoccus</taxon>
    </lineage>
</organism>
<reference evidence="1 2" key="1">
    <citation type="submission" date="2012-02" db="EMBL/GenBank/DDBJ databases">
        <title>Whole genome shotgun sequence of Mobilicoccus pelagius NBRC 104925.</title>
        <authorList>
            <person name="Yoshida Y."/>
            <person name="Hosoyama A."/>
            <person name="Tsuchikane K."/>
            <person name="Katsumata H."/>
            <person name="Yamazaki S."/>
            <person name="Fujita N."/>
        </authorList>
    </citation>
    <scope>NUCLEOTIDE SEQUENCE [LARGE SCALE GENOMIC DNA]</scope>
    <source>
        <strain evidence="1 2">NBRC 104925</strain>
    </source>
</reference>
<dbReference type="NCBIfam" id="TIGR01549">
    <property type="entry name" value="HAD-SF-IA-v1"/>
    <property type="match status" value="1"/>
</dbReference>
<evidence type="ECO:0000313" key="1">
    <source>
        <dbReference type="EMBL" id="GAB49616.1"/>
    </source>
</evidence>
<dbReference type="GO" id="GO:0016787">
    <property type="term" value="F:hydrolase activity"/>
    <property type="evidence" value="ECO:0007669"/>
    <property type="project" value="UniProtKB-KW"/>
</dbReference>
<proteinExistence type="predicted"/>